<proteinExistence type="predicted"/>
<keyword evidence="2" id="KW-1185">Reference proteome</keyword>
<evidence type="ECO:0000313" key="1">
    <source>
        <dbReference type="Ensembl" id="ENSMLEP00000004383.1"/>
    </source>
</evidence>
<sequence length="63" mass="6966">MGQSWKAVWFGQRLKAEGAKSHRVKGNVCLQLGPPSPPHSALPHPCPWEGHLLELTFLIAVQK</sequence>
<dbReference type="Proteomes" id="UP000233140">
    <property type="component" value="Unassembled WGS sequence"/>
</dbReference>
<dbReference type="GeneTree" id="ENSGT00910000147581"/>
<name>A0A2K5XM45_MANLE</name>
<reference evidence="1" key="1">
    <citation type="submission" date="2025-08" db="UniProtKB">
        <authorList>
            <consortium name="Ensembl"/>
        </authorList>
    </citation>
    <scope>IDENTIFICATION</scope>
</reference>
<organism evidence="1 2">
    <name type="scientific">Mandrillus leucophaeus</name>
    <name type="common">Drill</name>
    <name type="synonym">Papio leucophaeus</name>
    <dbReference type="NCBI Taxonomy" id="9568"/>
    <lineage>
        <taxon>Eukaryota</taxon>
        <taxon>Metazoa</taxon>
        <taxon>Chordata</taxon>
        <taxon>Craniata</taxon>
        <taxon>Vertebrata</taxon>
        <taxon>Euteleostomi</taxon>
        <taxon>Mammalia</taxon>
        <taxon>Eutheria</taxon>
        <taxon>Euarchontoglires</taxon>
        <taxon>Primates</taxon>
        <taxon>Haplorrhini</taxon>
        <taxon>Catarrhini</taxon>
        <taxon>Cercopithecidae</taxon>
        <taxon>Cercopithecinae</taxon>
        <taxon>Mandrillus</taxon>
    </lineage>
</organism>
<dbReference type="OMA" id="QSWKAVW"/>
<evidence type="ECO:0000313" key="2">
    <source>
        <dbReference type="Proteomes" id="UP000233140"/>
    </source>
</evidence>
<dbReference type="AlphaFoldDB" id="A0A2K5XM45"/>
<dbReference type="Ensembl" id="ENSMLET00000021594.1">
    <property type="protein sequence ID" value="ENSMLEP00000004383.1"/>
    <property type="gene ID" value="ENSMLEG00000019788.1"/>
</dbReference>
<reference evidence="1" key="2">
    <citation type="submission" date="2025-09" db="UniProtKB">
        <authorList>
            <consortium name="Ensembl"/>
        </authorList>
    </citation>
    <scope>IDENTIFICATION</scope>
</reference>
<protein>
    <submittedName>
        <fullName evidence="1">Uncharacterized protein</fullName>
    </submittedName>
</protein>
<accession>A0A2K5XM45</accession>